<keyword evidence="2" id="KW-0732">Signal</keyword>
<dbReference type="Pfam" id="PF14039">
    <property type="entry name" value="YusW"/>
    <property type="match status" value="1"/>
</dbReference>
<evidence type="ECO:0000313" key="4">
    <source>
        <dbReference type="Proteomes" id="UP001501459"/>
    </source>
</evidence>
<accession>A0ABN0ZI73</accession>
<dbReference type="EMBL" id="BAAADM010000061">
    <property type="protein sequence ID" value="GAA0448516.1"/>
    <property type="molecule type" value="Genomic_DNA"/>
</dbReference>
<reference evidence="3 4" key="1">
    <citation type="journal article" date="2019" name="Int. J. Syst. Evol. Microbiol.">
        <title>The Global Catalogue of Microorganisms (GCM) 10K type strain sequencing project: providing services to taxonomists for standard genome sequencing and annotation.</title>
        <authorList>
            <consortium name="The Broad Institute Genomics Platform"/>
            <consortium name="The Broad Institute Genome Sequencing Center for Infectious Disease"/>
            <person name="Wu L."/>
            <person name="Ma J."/>
        </authorList>
    </citation>
    <scope>NUCLEOTIDE SEQUENCE [LARGE SCALE GENOMIC DNA]</scope>
    <source>
        <strain evidence="3 4">JCM 12149</strain>
    </source>
</reference>
<feature type="region of interest" description="Disordered" evidence="1">
    <location>
        <begin position="179"/>
        <end position="242"/>
    </location>
</feature>
<dbReference type="RefSeq" id="WP_343754352.1">
    <property type="nucleotide sequence ID" value="NZ_BAAADM010000061.1"/>
</dbReference>
<evidence type="ECO:0000256" key="2">
    <source>
        <dbReference type="SAM" id="SignalP"/>
    </source>
</evidence>
<evidence type="ECO:0000313" key="3">
    <source>
        <dbReference type="EMBL" id="GAA0448516.1"/>
    </source>
</evidence>
<comment type="caution">
    <text evidence="3">The sequence shown here is derived from an EMBL/GenBank/DDBJ whole genome shotgun (WGS) entry which is preliminary data.</text>
</comment>
<keyword evidence="4" id="KW-1185">Reference proteome</keyword>
<organism evidence="3 4">
    <name type="scientific">Lentibacillus halophilus</name>
    <dbReference type="NCBI Taxonomy" id="295065"/>
    <lineage>
        <taxon>Bacteria</taxon>
        <taxon>Bacillati</taxon>
        <taxon>Bacillota</taxon>
        <taxon>Bacilli</taxon>
        <taxon>Bacillales</taxon>
        <taxon>Bacillaceae</taxon>
        <taxon>Lentibacillus</taxon>
    </lineage>
</organism>
<gene>
    <name evidence="3" type="ORF">GCM10008983_28200</name>
</gene>
<feature type="chain" id="PRO_5046569953" evidence="2">
    <location>
        <begin position="26"/>
        <end position="242"/>
    </location>
</feature>
<dbReference type="Proteomes" id="UP001501459">
    <property type="component" value="Unassembled WGS sequence"/>
</dbReference>
<feature type="signal peptide" evidence="2">
    <location>
        <begin position="1"/>
        <end position="25"/>
    </location>
</feature>
<feature type="compositionally biased region" description="Acidic residues" evidence="1">
    <location>
        <begin position="184"/>
        <end position="242"/>
    </location>
</feature>
<evidence type="ECO:0000256" key="1">
    <source>
        <dbReference type="SAM" id="MobiDB-lite"/>
    </source>
</evidence>
<proteinExistence type="predicted"/>
<protein>
    <submittedName>
        <fullName evidence="3">Uncharacterized protein</fullName>
    </submittedName>
</protein>
<dbReference type="InterPro" id="IPR025623">
    <property type="entry name" value="YusW"/>
</dbReference>
<name>A0ABN0ZI73_9BACI</name>
<sequence>MKHKKSIVYAMSAAAVVSVPMVASADDANDIQLTIDDEFFDKAQLEDGFELTMDNAMFNAIQNDDDAWIINQSESENADSEDAVNDKSAEKMDQLNIREINVESGEFEANIEQDSGVYTSELEDANGETKGQEAFDQVYPMVEKLDLTLESSKEETLNQITSTFNLDENDENIEVEISFHNTDDELEFENEKSEDEEADEEDDEEEDENEKAEAEEEDDSDDEDEDEDDEDEEENDDEDEDE</sequence>